<evidence type="ECO:0000256" key="1">
    <source>
        <dbReference type="ARBA" id="ARBA00004141"/>
    </source>
</evidence>
<dbReference type="InterPro" id="IPR002076">
    <property type="entry name" value="ELO_fam"/>
</dbReference>
<dbReference type="GO" id="GO:0009922">
    <property type="term" value="F:fatty acid elongase activity"/>
    <property type="evidence" value="ECO:0007669"/>
    <property type="project" value="InterPro"/>
</dbReference>
<organism evidence="11">
    <name type="scientific">Timema douglasi</name>
    <name type="common">Walking stick</name>
    <dbReference type="NCBI Taxonomy" id="61478"/>
    <lineage>
        <taxon>Eukaryota</taxon>
        <taxon>Metazoa</taxon>
        <taxon>Ecdysozoa</taxon>
        <taxon>Arthropoda</taxon>
        <taxon>Hexapoda</taxon>
        <taxon>Insecta</taxon>
        <taxon>Pterygota</taxon>
        <taxon>Neoptera</taxon>
        <taxon>Polyneoptera</taxon>
        <taxon>Phasmatodea</taxon>
        <taxon>Timematodea</taxon>
        <taxon>Timematoidea</taxon>
        <taxon>Timematidae</taxon>
        <taxon>Timema</taxon>
    </lineage>
</organism>
<accession>A0A7R8VB21</accession>
<dbReference type="Pfam" id="PF01151">
    <property type="entry name" value="ELO"/>
    <property type="match status" value="1"/>
</dbReference>
<proteinExistence type="predicted"/>
<reference evidence="11" key="1">
    <citation type="submission" date="2020-11" db="EMBL/GenBank/DDBJ databases">
        <authorList>
            <person name="Tran Van P."/>
        </authorList>
    </citation>
    <scope>NUCLEOTIDE SEQUENCE</scope>
</reference>
<keyword evidence="2" id="KW-0444">Lipid biosynthesis</keyword>
<keyword evidence="3" id="KW-0808">Transferase</keyword>
<evidence type="ECO:0000256" key="2">
    <source>
        <dbReference type="ARBA" id="ARBA00022516"/>
    </source>
</evidence>
<sequence length="107" mass="11739">MSCVSKGGTPVSGGGATFPILPNTLVHVLMYTYYLLALQGPDMQKKLAKFKKYLTIIQLPGRSIGRTVLAHQQDASYMSYMLLSTGWQPNTLDFQGNVEASVNLLLE</sequence>
<dbReference type="EMBL" id="OA564647">
    <property type="protein sequence ID" value="CAD7195079.1"/>
    <property type="molecule type" value="Genomic_DNA"/>
</dbReference>
<dbReference type="GO" id="GO:0016020">
    <property type="term" value="C:membrane"/>
    <property type="evidence" value="ECO:0007669"/>
    <property type="project" value="UniProtKB-SubCell"/>
</dbReference>
<evidence type="ECO:0008006" key="12">
    <source>
        <dbReference type="Google" id="ProtNLM"/>
    </source>
</evidence>
<comment type="subcellular location">
    <subcellularLocation>
        <location evidence="1">Membrane</location>
        <topology evidence="1">Multi-pass membrane protein</topology>
    </subcellularLocation>
</comment>
<feature type="transmembrane region" description="Helical" evidence="10">
    <location>
        <begin position="20"/>
        <end position="38"/>
    </location>
</feature>
<evidence type="ECO:0000256" key="7">
    <source>
        <dbReference type="ARBA" id="ARBA00023098"/>
    </source>
</evidence>
<evidence type="ECO:0000256" key="8">
    <source>
        <dbReference type="ARBA" id="ARBA00023136"/>
    </source>
</evidence>
<gene>
    <name evidence="11" type="ORF">TDIB3V08_LOCUS1485</name>
</gene>
<dbReference type="GO" id="GO:0006633">
    <property type="term" value="P:fatty acid biosynthetic process"/>
    <property type="evidence" value="ECO:0007669"/>
    <property type="project" value="UniProtKB-KW"/>
</dbReference>
<evidence type="ECO:0000256" key="9">
    <source>
        <dbReference type="ARBA" id="ARBA00023160"/>
    </source>
</evidence>
<keyword evidence="6 10" id="KW-1133">Transmembrane helix</keyword>
<keyword evidence="4 10" id="KW-0812">Transmembrane</keyword>
<protein>
    <recommendedName>
        <fullName evidence="12">Very-long-chain 3-oxoacyl-CoA synthase</fullName>
    </recommendedName>
</protein>
<keyword evidence="7" id="KW-0443">Lipid metabolism</keyword>
<keyword evidence="5" id="KW-0276">Fatty acid metabolism</keyword>
<keyword evidence="8 10" id="KW-0472">Membrane</keyword>
<evidence type="ECO:0000256" key="6">
    <source>
        <dbReference type="ARBA" id="ARBA00022989"/>
    </source>
</evidence>
<evidence type="ECO:0000256" key="3">
    <source>
        <dbReference type="ARBA" id="ARBA00022679"/>
    </source>
</evidence>
<evidence type="ECO:0000256" key="5">
    <source>
        <dbReference type="ARBA" id="ARBA00022832"/>
    </source>
</evidence>
<dbReference type="AlphaFoldDB" id="A0A7R8VB21"/>
<name>A0A7R8VB21_TIMDO</name>
<evidence type="ECO:0000313" key="11">
    <source>
        <dbReference type="EMBL" id="CAD7195079.1"/>
    </source>
</evidence>
<evidence type="ECO:0000256" key="4">
    <source>
        <dbReference type="ARBA" id="ARBA00022692"/>
    </source>
</evidence>
<evidence type="ECO:0000256" key="10">
    <source>
        <dbReference type="SAM" id="Phobius"/>
    </source>
</evidence>
<keyword evidence="9" id="KW-0275">Fatty acid biosynthesis</keyword>